<evidence type="ECO:0000313" key="2">
    <source>
        <dbReference type="EMBL" id="KAE8405384.1"/>
    </source>
</evidence>
<keyword evidence="1" id="KW-0812">Transmembrane</keyword>
<protein>
    <submittedName>
        <fullName evidence="2">Uncharacterized protein</fullName>
    </submittedName>
</protein>
<accession>A0A5N7DGG7</accession>
<dbReference type="EMBL" id="ML736760">
    <property type="protein sequence ID" value="KAE8405384.1"/>
    <property type="molecule type" value="Genomic_DNA"/>
</dbReference>
<proteinExistence type="predicted"/>
<gene>
    <name evidence="2" type="ORF">BDV37DRAFT_244943</name>
</gene>
<dbReference type="RefSeq" id="XP_031942703.1">
    <property type="nucleotide sequence ID" value="XM_032081611.1"/>
</dbReference>
<organism evidence="2 3">
    <name type="scientific">Aspergillus pseudonomiae</name>
    <dbReference type="NCBI Taxonomy" id="1506151"/>
    <lineage>
        <taxon>Eukaryota</taxon>
        <taxon>Fungi</taxon>
        <taxon>Dikarya</taxon>
        <taxon>Ascomycota</taxon>
        <taxon>Pezizomycotina</taxon>
        <taxon>Eurotiomycetes</taxon>
        <taxon>Eurotiomycetidae</taxon>
        <taxon>Eurotiales</taxon>
        <taxon>Aspergillaceae</taxon>
        <taxon>Aspergillus</taxon>
        <taxon>Aspergillus subgen. Circumdati</taxon>
    </lineage>
</organism>
<keyword evidence="1" id="KW-1133">Transmembrane helix</keyword>
<dbReference type="Proteomes" id="UP000325579">
    <property type="component" value="Unassembled WGS sequence"/>
</dbReference>
<keyword evidence="3" id="KW-1185">Reference proteome</keyword>
<dbReference type="GeneID" id="43666302"/>
<reference evidence="2 3" key="1">
    <citation type="submission" date="2019-04" db="EMBL/GenBank/DDBJ databases">
        <authorList>
            <consortium name="DOE Joint Genome Institute"/>
            <person name="Mondo S."/>
            <person name="Kjaerbolling I."/>
            <person name="Vesth T."/>
            <person name="Frisvad J.C."/>
            <person name="Nybo J.L."/>
            <person name="Theobald S."/>
            <person name="Kildgaard S."/>
            <person name="Isbrandt T."/>
            <person name="Kuo A."/>
            <person name="Sato A."/>
            <person name="Lyhne E.K."/>
            <person name="Kogle M.E."/>
            <person name="Wiebenga A."/>
            <person name="Kun R.S."/>
            <person name="Lubbers R.J."/>
            <person name="Makela M.R."/>
            <person name="Barry K."/>
            <person name="Chovatia M."/>
            <person name="Clum A."/>
            <person name="Daum C."/>
            <person name="Haridas S."/>
            <person name="He G."/>
            <person name="LaButti K."/>
            <person name="Lipzen A."/>
            <person name="Riley R."/>
            <person name="Salamov A."/>
            <person name="Simmons B.A."/>
            <person name="Magnuson J.K."/>
            <person name="Henrissat B."/>
            <person name="Mortensen U.H."/>
            <person name="Larsen T.O."/>
            <person name="Devries R.P."/>
            <person name="Grigoriev I.V."/>
            <person name="Machida M."/>
            <person name="Baker S.E."/>
            <person name="Andersen M.R."/>
            <person name="Cantor M.N."/>
            <person name="Hua S.X."/>
        </authorList>
    </citation>
    <scope>NUCLEOTIDE SEQUENCE [LARGE SCALE GENOMIC DNA]</scope>
    <source>
        <strain evidence="2 3">CBS 119388</strain>
    </source>
</reference>
<sequence length="53" mass="6363">MEKESLKVYDIMNTGTARRIWVMRGVPISYLLLSTILFLEHLRFKRSHDKVLR</sequence>
<evidence type="ECO:0000313" key="3">
    <source>
        <dbReference type="Proteomes" id="UP000325579"/>
    </source>
</evidence>
<feature type="transmembrane region" description="Helical" evidence="1">
    <location>
        <begin position="20"/>
        <end position="39"/>
    </location>
</feature>
<dbReference type="AlphaFoldDB" id="A0A5N7DGG7"/>
<name>A0A5N7DGG7_9EURO</name>
<evidence type="ECO:0000256" key="1">
    <source>
        <dbReference type="SAM" id="Phobius"/>
    </source>
</evidence>
<keyword evidence="1" id="KW-0472">Membrane</keyword>